<accession>A0A6G6Y3Z2</accession>
<dbReference type="RefSeq" id="WP_165326664.1">
    <property type="nucleotide sequence ID" value="NZ_CP049109.1"/>
</dbReference>
<dbReference type="EMBL" id="CP049109">
    <property type="protein sequence ID" value="QIG79664.1"/>
    <property type="molecule type" value="Genomic_DNA"/>
</dbReference>
<sequence>MKALNTALRIQQRELDALRVSITVEIERVDGLSDAQRAHLESERRERAAAAAATEIWMPTDAWAARARAERARLARNAQEAGDRLTALRVRAAESYGTMRAIEEAVNRRREEIDREHAAVEQAQADDFGTARFLAARGRERRGMQ</sequence>
<proteinExistence type="predicted"/>
<dbReference type="Proteomes" id="UP000501568">
    <property type="component" value="Chromosome"/>
</dbReference>
<gene>
    <name evidence="1" type="ORF">G5C33_07575</name>
</gene>
<reference evidence="1 2" key="1">
    <citation type="submission" date="2020-02" db="EMBL/GenBank/DDBJ databases">
        <authorList>
            <person name="Zheng R.K."/>
            <person name="Sun C.M."/>
        </authorList>
    </citation>
    <scope>NUCLEOTIDE SEQUENCE [LARGE SCALE GENOMIC DNA]</scope>
    <source>
        <strain evidence="2">zrk23</strain>
    </source>
</reference>
<organism evidence="1 2">
    <name type="scientific">Stakelama tenebrarum</name>
    <dbReference type="NCBI Taxonomy" id="2711215"/>
    <lineage>
        <taxon>Bacteria</taxon>
        <taxon>Pseudomonadati</taxon>
        <taxon>Pseudomonadota</taxon>
        <taxon>Alphaproteobacteria</taxon>
        <taxon>Sphingomonadales</taxon>
        <taxon>Sphingomonadaceae</taxon>
        <taxon>Stakelama</taxon>
    </lineage>
</organism>
<evidence type="ECO:0000313" key="1">
    <source>
        <dbReference type="EMBL" id="QIG79664.1"/>
    </source>
</evidence>
<evidence type="ECO:0000313" key="2">
    <source>
        <dbReference type="Proteomes" id="UP000501568"/>
    </source>
</evidence>
<dbReference type="KEGG" id="spzr:G5C33_07575"/>
<dbReference type="AlphaFoldDB" id="A0A6G6Y3Z2"/>
<name>A0A6G6Y3Z2_9SPHN</name>
<protein>
    <submittedName>
        <fullName evidence="1">Uncharacterized protein</fullName>
    </submittedName>
</protein>
<keyword evidence="2" id="KW-1185">Reference proteome</keyword>